<feature type="region of interest" description="Disordered" evidence="1">
    <location>
        <begin position="60"/>
        <end position="82"/>
    </location>
</feature>
<accession>A0A151PAL1</accession>
<gene>
    <name evidence="2" type="ORF">Y1Q_0021649</name>
</gene>
<dbReference type="Proteomes" id="UP000050525">
    <property type="component" value="Unassembled WGS sequence"/>
</dbReference>
<reference evidence="2 3" key="1">
    <citation type="journal article" date="2012" name="Genome Biol.">
        <title>Sequencing three crocodilian genomes to illuminate the evolution of archosaurs and amniotes.</title>
        <authorList>
            <person name="St John J.A."/>
            <person name="Braun E.L."/>
            <person name="Isberg S.R."/>
            <person name="Miles L.G."/>
            <person name="Chong A.Y."/>
            <person name="Gongora J."/>
            <person name="Dalzell P."/>
            <person name="Moran C."/>
            <person name="Bed'hom B."/>
            <person name="Abzhanov A."/>
            <person name="Burgess S.C."/>
            <person name="Cooksey A.M."/>
            <person name="Castoe T.A."/>
            <person name="Crawford N.G."/>
            <person name="Densmore L.D."/>
            <person name="Drew J.C."/>
            <person name="Edwards S.V."/>
            <person name="Faircloth B.C."/>
            <person name="Fujita M.K."/>
            <person name="Greenwold M.J."/>
            <person name="Hoffmann F.G."/>
            <person name="Howard J.M."/>
            <person name="Iguchi T."/>
            <person name="Janes D.E."/>
            <person name="Khan S.Y."/>
            <person name="Kohno S."/>
            <person name="de Koning A.J."/>
            <person name="Lance S.L."/>
            <person name="McCarthy F.M."/>
            <person name="McCormack J.E."/>
            <person name="Merchant M.E."/>
            <person name="Peterson D.G."/>
            <person name="Pollock D.D."/>
            <person name="Pourmand N."/>
            <person name="Raney B.J."/>
            <person name="Roessler K.A."/>
            <person name="Sanford J.R."/>
            <person name="Sawyer R.H."/>
            <person name="Schmidt C.J."/>
            <person name="Triplett E.W."/>
            <person name="Tuberville T.D."/>
            <person name="Venegas-Anaya M."/>
            <person name="Howard J.T."/>
            <person name="Jarvis E.D."/>
            <person name="Guillette L.J.Jr."/>
            <person name="Glenn T.C."/>
            <person name="Green R.E."/>
            <person name="Ray D.A."/>
        </authorList>
    </citation>
    <scope>NUCLEOTIDE SEQUENCE [LARGE SCALE GENOMIC DNA]</scope>
    <source>
        <strain evidence="2">KSC_2009_1</strain>
    </source>
</reference>
<keyword evidence="3" id="KW-1185">Reference proteome</keyword>
<evidence type="ECO:0000313" key="2">
    <source>
        <dbReference type="EMBL" id="KYO46072.1"/>
    </source>
</evidence>
<sequence length="82" mass="9522">MERVIIPICIISCFVKQISLTSINYSQGSFVFLDRSKMRLRFEWTVTWLLCKTRLVCGRSAKGRRSPNDQQLEPLVRATTNN</sequence>
<evidence type="ECO:0000256" key="1">
    <source>
        <dbReference type="SAM" id="MobiDB-lite"/>
    </source>
</evidence>
<organism evidence="2 3">
    <name type="scientific">Alligator mississippiensis</name>
    <name type="common">American alligator</name>
    <dbReference type="NCBI Taxonomy" id="8496"/>
    <lineage>
        <taxon>Eukaryota</taxon>
        <taxon>Metazoa</taxon>
        <taxon>Chordata</taxon>
        <taxon>Craniata</taxon>
        <taxon>Vertebrata</taxon>
        <taxon>Euteleostomi</taxon>
        <taxon>Archelosauria</taxon>
        <taxon>Archosauria</taxon>
        <taxon>Crocodylia</taxon>
        <taxon>Alligatoridae</taxon>
        <taxon>Alligatorinae</taxon>
        <taxon>Alligator</taxon>
    </lineage>
</organism>
<proteinExistence type="predicted"/>
<name>A0A151PAL1_ALLMI</name>
<evidence type="ECO:0000313" key="3">
    <source>
        <dbReference type="Proteomes" id="UP000050525"/>
    </source>
</evidence>
<comment type="caution">
    <text evidence="2">The sequence shown here is derived from an EMBL/GenBank/DDBJ whole genome shotgun (WGS) entry which is preliminary data.</text>
</comment>
<protein>
    <submittedName>
        <fullName evidence="2">Uncharacterized protein</fullName>
    </submittedName>
</protein>
<dbReference type="AlphaFoldDB" id="A0A151PAL1"/>
<dbReference type="EMBL" id="AKHW03000533">
    <property type="protein sequence ID" value="KYO46072.1"/>
    <property type="molecule type" value="Genomic_DNA"/>
</dbReference>